<evidence type="ECO:0000313" key="1">
    <source>
        <dbReference type="EMBL" id="KAK9519860.1"/>
    </source>
</evidence>
<dbReference type="AlphaFoldDB" id="A0AAW1EBQ8"/>
<gene>
    <name evidence="1" type="ORF">VZT92_022563</name>
</gene>
<evidence type="ECO:0008006" key="3">
    <source>
        <dbReference type="Google" id="ProtNLM"/>
    </source>
</evidence>
<protein>
    <recommendedName>
        <fullName evidence="3">Reverse transcriptase domain-containing protein</fullName>
    </recommendedName>
</protein>
<accession>A0AAW1EBQ8</accession>
<organism evidence="1 2">
    <name type="scientific">Zoarces viviparus</name>
    <name type="common">Viviparous eelpout</name>
    <name type="synonym">Blennius viviparus</name>
    <dbReference type="NCBI Taxonomy" id="48416"/>
    <lineage>
        <taxon>Eukaryota</taxon>
        <taxon>Metazoa</taxon>
        <taxon>Chordata</taxon>
        <taxon>Craniata</taxon>
        <taxon>Vertebrata</taxon>
        <taxon>Euteleostomi</taxon>
        <taxon>Actinopterygii</taxon>
        <taxon>Neopterygii</taxon>
        <taxon>Teleostei</taxon>
        <taxon>Neoteleostei</taxon>
        <taxon>Acanthomorphata</taxon>
        <taxon>Eupercaria</taxon>
        <taxon>Perciformes</taxon>
        <taxon>Cottioidei</taxon>
        <taxon>Zoarcales</taxon>
        <taxon>Zoarcidae</taxon>
        <taxon>Zoarcinae</taxon>
        <taxon>Zoarces</taxon>
    </lineage>
</organism>
<name>A0AAW1EBQ8_ZOAVI</name>
<reference evidence="1 2" key="1">
    <citation type="journal article" date="2024" name="Genome Biol. Evol.">
        <title>Chromosome-level genome assembly of the viviparous eelpout Zoarces viviparus.</title>
        <authorList>
            <person name="Fuhrmann N."/>
            <person name="Brasseur M.V."/>
            <person name="Bakowski C.E."/>
            <person name="Podsiadlowski L."/>
            <person name="Prost S."/>
            <person name="Krehenwinkel H."/>
            <person name="Mayer C."/>
        </authorList>
    </citation>
    <scope>NUCLEOTIDE SEQUENCE [LARGE SCALE GENOMIC DNA]</scope>
    <source>
        <strain evidence="1">NO-MEL_2022_Ind0_liver</strain>
    </source>
</reference>
<dbReference type="Proteomes" id="UP001488805">
    <property type="component" value="Unassembled WGS sequence"/>
</dbReference>
<sequence length="113" mass="12762">MIFLITATSSTLTLNTGVPQGRVLGPPLYSQFTRDFVATHREEVRAPTSWCQDSVFHLNVSKTKELIMDDRKTQGERHAPFFFSGTTVERVSSFRFLWVQNHGQGSQVGIALF</sequence>
<proteinExistence type="predicted"/>
<evidence type="ECO:0000313" key="2">
    <source>
        <dbReference type="Proteomes" id="UP001488805"/>
    </source>
</evidence>
<comment type="caution">
    <text evidence="1">The sequence shown here is derived from an EMBL/GenBank/DDBJ whole genome shotgun (WGS) entry which is preliminary data.</text>
</comment>
<keyword evidence="2" id="KW-1185">Reference proteome</keyword>
<dbReference type="EMBL" id="JBCEZU010000434">
    <property type="protein sequence ID" value="KAK9519860.1"/>
    <property type="molecule type" value="Genomic_DNA"/>
</dbReference>